<reference evidence="4" key="1">
    <citation type="journal article" date="2019" name="Int. J. Syst. Evol. Microbiol.">
        <title>The Global Catalogue of Microorganisms (GCM) 10K type strain sequencing project: providing services to taxonomists for standard genome sequencing and annotation.</title>
        <authorList>
            <consortium name="The Broad Institute Genomics Platform"/>
            <consortium name="The Broad Institute Genome Sequencing Center for Infectious Disease"/>
            <person name="Wu L."/>
            <person name="Ma J."/>
        </authorList>
    </citation>
    <scope>NUCLEOTIDE SEQUENCE [LARGE SCALE GENOMIC DNA]</scope>
    <source>
        <strain evidence="4">CGMCC 1.18575</strain>
    </source>
</reference>
<dbReference type="PANTHER" id="PTHR31988">
    <property type="entry name" value="ESTERASE, PUTATIVE (DUF303)-RELATED"/>
    <property type="match status" value="1"/>
</dbReference>
<organism evidence="3 4">
    <name type="scientific">Cohnella soli</name>
    <dbReference type="NCBI Taxonomy" id="425005"/>
    <lineage>
        <taxon>Bacteria</taxon>
        <taxon>Bacillati</taxon>
        <taxon>Bacillota</taxon>
        <taxon>Bacilli</taxon>
        <taxon>Bacillales</taxon>
        <taxon>Paenibacillaceae</taxon>
        <taxon>Cohnella</taxon>
    </lineage>
</organism>
<feature type="domain" description="Sialate O-acetylesterase" evidence="2">
    <location>
        <begin position="103"/>
        <end position="355"/>
    </location>
</feature>
<dbReference type="InterPro" id="IPR005181">
    <property type="entry name" value="SASA"/>
</dbReference>
<dbReference type="Proteomes" id="UP001596113">
    <property type="component" value="Unassembled WGS sequence"/>
</dbReference>
<keyword evidence="4" id="KW-1185">Reference proteome</keyword>
<evidence type="ECO:0000259" key="2">
    <source>
        <dbReference type="Pfam" id="PF03629"/>
    </source>
</evidence>
<dbReference type="RefSeq" id="WP_378136523.1">
    <property type="nucleotide sequence ID" value="NZ_JBHSMI010000029.1"/>
</dbReference>
<accession>A0ABW0HWD7</accession>
<comment type="caution">
    <text evidence="3">The sequence shown here is derived from an EMBL/GenBank/DDBJ whole genome shotgun (WGS) entry which is preliminary data.</text>
</comment>
<dbReference type="Gene3D" id="3.40.50.1110">
    <property type="entry name" value="SGNH hydrolase"/>
    <property type="match status" value="1"/>
</dbReference>
<evidence type="ECO:0000256" key="1">
    <source>
        <dbReference type="ARBA" id="ARBA00022801"/>
    </source>
</evidence>
<protein>
    <submittedName>
        <fullName evidence="3">Sialate O-acetylesterase</fullName>
    </submittedName>
</protein>
<name>A0ABW0HWD7_9BACL</name>
<gene>
    <name evidence="3" type="ORF">ACFPOF_21640</name>
</gene>
<dbReference type="SUPFAM" id="SSF52266">
    <property type="entry name" value="SGNH hydrolase"/>
    <property type="match status" value="1"/>
</dbReference>
<keyword evidence="1" id="KW-0378">Hydrolase</keyword>
<dbReference type="InterPro" id="IPR036514">
    <property type="entry name" value="SGNH_hydro_sf"/>
</dbReference>
<evidence type="ECO:0000313" key="4">
    <source>
        <dbReference type="Proteomes" id="UP001596113"/>
    </source>
</evidence>
<dbReference type="PANTHER" id="PTHR31988:SF19">
    <property type="entry name" value="9-O-ACETYL-N-ACETYLNEURAMINIC ACID DEACETYLASE-RELATED"/>
    <property type="match status" value="1"/>
</dbReference>
<sequence>MNTPEQLNPLIVKGPAAHRVYQREEHNKAAIPFELVSLQAMGIVEARVVAEDSPSPWQYMGVSEGDTFIGTINSIEIGKYRLDFRVGGESALTYCSIEPVFVGDLWILAGQSNMEGCGQLVDVDQPEVGISCFYMSDRWDVAHDPLCWPNESVDPVHWRIAEVDLPLAIRQERRDRAKGAGLGIPFAKELRKHMNIPIGLIMCAHGGTSMAQWDPALADLAGCSLYGAMLRKIKKLGGKVKGCLWYQGEGETFEDSAPLYVERMKNWVANLRHDIGDPELPFIYAQLSVFFVLEPDERWPYPDLWDQIQQDQLALESHISNSAMVPTIDAKLADAIHVDTSSLRAIGRRMAWQALKLAYKQPVCHPGPRPVHFSWNQDRSELVISLAGINGKLSAVDKVFGFRVGKGGQIFGHLATLTEDRQKIRIVFEQTVPAESQLQHGAGFNPTVNVKDGMGIPLVVFGPITL</sequence>
<proteinExistence type="predicted"/>
<dbReference type="Pfam" id="PF03629">
    <property type="entry name" value="SASA"/>
    <property type="match status" value="1"/>
</dbReference>
<dbReference type="EMBL" id="JBHSMI010000029">
    <property type="protein sequence ID" value="MFC5405354.1"/>
    <property type="molecule type" value="Genomic_DNA"/>
</dbReference>
<evidence type="ECO:0000313" key="3">
    <source>
        <dbReference type="EMBL" id="MFC5405354.1"/>
    </source>
</evidence>
<dbReference type="InterPro" id="IPR052940">
    <property type="entry name" value="Carb_Esterase_6"/>
</dbReference>